<dbReference type="AlphaFoldDB" id="A0A918BNM2"/>
<protein>
    <recommendedName>
        <fullName evidence="1">Tetracyclin repressor-like C-terminal group 31 domain-containing protein</fullName>
    </recommendedName>
</protein>
<dbReference type="Pfam" id="PF17940">
    <property type="entry name" value="TetR_C_31"/>
    <property type="match status" value="1"/>
</dbReference>
<dbReference type="Gene3D" id="1.10.357.10">
    <property type="entry name" value="Tetracycline Repressor, domain 2"/>
    <property type="match status" value="1"/>
</dbReference>
<name>A0A918BNM2_9ACTN</name>
<organism evidence="2 3">
    <name type="scientific">Streptomyces ruber</name>
    <dbReference type="NCBI Taxonomy" id="83378"/>
    <lineage>
        <taxon>Bacteria</taxon>
        <taxon>Bacillati</taxon>
        <taxon>Actinomycetota</taxon>
        <taxon>Actinomycetes</taxon>
        <taxon>Kitasatosporales</taxon>
        <taxon>Streptomycetaceae</taxon>
        <taxon>Streptomyces</taxon>
    </lineage>
</organism>
<accession>A0A918BNM2</accession>
<sequence length="145" mass="15524">MAAAADVPLGSTTYHFETLDDLLAAAFRRAGENFLGVIAADGSLTEGTSDLAVHLARLTGEWLAGGRAGLETEYELCLAALRRPALRPVAAEWTARLTDLLARRTDPVTARAVAALLDGVCRQVPLTDTAYDEECTRRTPTRLLA</sequence>
<dbReference type="InterPro" id="IPR041583">
    <property type="entry name" value="TetR_C_31"/>
</dbReference>
<keyword evidence="3" id="KW-1185">Reference proteome</keyword>
<evidence type="ECO:0000313" key="3">
    <source>
        <dbReference type="Proteomes" id="UP000620156"/>
    </source>
</evidence>
<reference evidence="2" key="2">
    <citation type="submission" date="2020-09" db="EMBL/GenBank/DDBJ databases">
        <authorList>
            <person name="Sun Q."/>
            <person name="Ohkuma M."/>
        </authorList>
    </citation>
    <scope>NUCLEOTIDE SEQUENCE</scope>
    <source>
        <strain evidence="2">JCM 3131</strain>
    </source>
</reference>
<proteinExistence type="predicted"/>
<evidence type="ECO:0000313" key="2">
    <source>
        <dbReference type="EMBL" id="GGQ79706.1"/>
    </source>
</evidence>
<dbReference type="Proteomes" id="UP000620156">
    <property type="component" value="Unassembled WGS sequence"/>
</dbReference>
<reference evidence="2" key="1">
    <citation type="journal article" date="2014" name="Int. J. Syst. Evol. Microbiol.">
        <title>Complete genome sequence of Corynebacterium casei LMG S-19264T (=DSM 44701T), isolated from a smear-ripened cheese.</title>
        <authorList>
            <consortium name="US DOE Joint Genome Institute (JGI-PGF)"/>
            <person name="Walter F."/>
            <person name="Albersmeier A."/>
            <person name="Kalinowski J."/>
            <person name="Ruckert C."/>
        </authorList>
    </citation>
    <scope>NUCLEOTIDE SEQUENCE</scope>
    <source>
        <strain evidence="2">JCM 3131</strain>
    </source>
</reference>
<evidence type="ECO:0000259" key="1">
    <source>
        <dbReference type="Pfam" id="PF17940"/>
    </source>
</evidence>
<dbReference type="EMBL" id="BMQK01000017">
    <property type="protein sequence ID" value="GGQ79706.1"/>
    <property type="molecule type" value="Genomic_DNA"/>
</dbReference>
<gene>
    <name evidence="2" type="ORF">GCM10010145_56680</name>
</gene>
<comment type="caution">
    <text evidence="2">The sequence shown here is derived from an EMBL/GenBank/DDBJ whole genome shotgun (WGS) entry which is preliminary data.</text>
</comment>
<feature type="domain" description="Tetracyclin repressor-like C-terminal group 31" evidence="1">
    <location>
        <begin position="48"/>
        <end position="128"/>
    </location>
</feature>